<evidence type="ECO:0000259" key="11">
    <source>
        <dbReference type="PROSITE" id="PS50109"/>
    </source>
</evidence>
<dbReference type="InterPro" id="IPR005467">
    <property type="entry name" value="His_kinase_dom"/>
</dbReference>
<dbReference type="InterPro" id="IPR036097">
    <property type="entry name" value="HisK_dim/P_sf"/>
</dbReference>
<evidence type="ECO:0000259" key="12">
    <source>
        <dbReference type="PROSITE" id="PS50885"/>
    </source>
</evidence>
<accession>A0A6J4CXT2</accession>
<evidence type="ECO:0000256" key="1">
    <source>
        <dbReference type="ARBA" id="ARBA00000085"/>
    </source>
</evidence>
<keyword evidence="4" id="KW-0597">Phosphoprotein</keyword>
<dbReference type="EMBL" id="AP019774">
    <property type="protein sequence ID" value="BCD69522.1"/>
    <property type="molecule type" value="Genomic_DNA"/>
</dbReference>
<dbReference type="InterPro" id="IPR003594">
    <property type="entry name" value="HATPase_dom"/>
</dbReference>
<evidence type="ECO:0000313" key="14">
    <source>
        <dbReference type="Proteomes" id="UP000317935"/>
    </source>
</evidence>
<sequence length="426" mass="49262">MSSSIFSKIVFLFVVSIASFAAFSYYFIRSQIDHENFQTQIRHQQFITTINQVLADRSNRYSAEVYLHELGFQEITPQELHEILANQKDKVEDSENPLAQIIKVGNKIFISLKSQGNTVLYKEIHKTSYRNYYFAILCGALLIILIFMFMLQGFMPINELRKKVHLFSKGEMNIECKIDQQDEIGDLALAFDNAIKKIKSMNESRILFLRAIMHELRTPITKGMIVAEMVGDTLQKERLLATFKRLNTLIEQFARIEQLSSKNYRITKEVFLMDHLLEHVKNMLLLEHESTCIQADVPNCVFETDFELFSLVIKNLLDNGLKYSPNRQVRVDVVGKDIRLSNQGQALKEDLIHYFKPYFQHEKPSDAHGFGLGMYIIKSALDTLGFHLSYAHHEGKNFFTIHGCVLQELTPSFLKFPDPQKSLKTS</sequence>
<feature type="transmembrane region" description="Helical" evidence="10">
    <location>
        <begin position="6"/>
        <end position="28"/>
    </location>
</feature>
<dbReference type="NCBIfam" id="NF038389">
    <property type="entry name" value="ArsS_fam_HK"/>
    <property type="match status" value="1"/>
</dbReference>
<dbReference type="SMART" id="SM00388">
    <property type="entry name" value="HisKA"/>
    <property type="match status" value="1"/>
</dbReference>
<dbReference type="InterPro" id="IPR003660">
    <property type="entry name" value="HAMP_dom"/>
</dbReference>
<dbReference type="Proteomes" id="UP000317935">
    <property type="component" value="Chromosome"/>
</dbReference>
<dbReference type="CDD" id="cd00082">
    <property type="entry name" value="HisKA"/>
    <property type="match status" value="1"/>
</dbReference>
<dbReference type="RefSeq" id="WP_064430129.1">
    <property type="nucleotide sequence ID" value="NZ_AP019774.1"/>
</dbReference>
<reference evidence="13 14" key="1">
    <citation type="submission" date="2019-06" db="EMBL/GenBank/DDBJ databases">
        <title>Complete genome sequence of Helicobacter suis SNTW101c.</title>
        <authorList>
            <person name="Rimbara E."/>
            <person name="Suzuki M."/>
            <person name="Matsui H."/>
            <person name="Nakamura M."/>
            <person name="Mori S."/>
            <person name="Shibayama K."/>
        </authorList>
    </citation>
    <scope>NUCLEOTIDE SEQUENCE [LARGE SCALE GENOMIC DNA]</scope>
    <source>
        <strain evidence="13 14">SNTW101c</strain>
    </source>
</reference>
<dbReference type="InterPro" id="IPR036890">
    <property type="entry name" value="HATPase_C_sf"/>
</dbReference>
<organism evidence="13 14">
    <name type="scientific">Helicobacter suis</name>
    <dbReference type="NCBI Taxonomy" id="104628"/>
    <lineage>
        <taxon>Bacteria</taxon>
        <taxon>Pseudomonadati</taxon>
        <taxon>Campylobacterota</taxon>
        <taxon>Epsilonproteobacteria</taxon>
        <taxon>Campylobacterales</taxon>
        <taxon>Helicobacteraceae</taxon>
        <taxon>Helicobacter</taxon>
    </lineage>
</organism>
<dbReference type="InterPro" id="IPR003661">
    <property type="entry name" value="HisK_dim/P_dom"/>
</dbReference>
<protein>
    <recommendedName>
        <fullName evidence="3">histidine kinase</fullName>
        <ecNumber evidence="3">2.7.13.3</ecNumber>
    </recommendedName>
</protein>
<dbReference type="InterPro" id="IPR050398">
    <property type="entry name" value="HssS/ArlS-like"/>
</dbReference>
<comment type="subcellular location">
    <subcellularLocation>
        <location evidence="2">Membrane</location>
        <topology evidence="2">Multi-pass membrane protein</topology>
    </subcellularLocation>
</comment>
<dbReference type="GO" id="GO:0016020">
    <property type="term" value="C:membrane"/>
    <property type="evidence" value="ECO:0007669"/>
    <property type="project" value="UniProtKB-SubCell"/>
</dbReference>
<keyword evidence="7 13" id="KW-0418">Kinase</keyword>
<evidence type="ECO:0000256" key="6">
    <source>
        <dbReference type="ARBA" id="ARBA00022692"/>
    </source>
</evidence>
<dbReference type="SUPFAM" id="SSF158472">
    <property type="entry name" value="HAMP domain-like"/>
    <property type="match status" value="1"/>
</dbReference>
<evidence type="ECO:0000313" key="13">
    <source>
        <dbReference type="EMBL" id="BCD69522.1"/>
    </source>
</evidence>
<evidence type="ECO:0000256" key="3">
    <source>
        <dbReference type="ARBA" id="ARBA00012438"/>
    </source>
</evidence>
<dbReference type="Gene3D" id="3.30.565.10">
    <property type="entry name" value="Histidine kinase-like ATPase, C-terminal domain"/>
    <property type="match status" value="1"/>
</dbReference>
<evidence type="ECO:0000256" key="4">
    <source>
        <dbReference type="ARBA" id="ARBA00022553"/>
    </source>
</evidence>
<evidence type="ECO:0000256" key="10">
    <source>
        <dbReference type="SAM" id="Phobius"/>
    </source>
</evidence>
<feature type="domain" description="Histidine kinase" evidence="11">
    <location>
        <begin position="211"/>
        <end position="401"/>
    </location>
</feature>
<keyword evidence="6 10" id="KW-0812">Transmembrane</keyword>
<dbReference type="Pfam" id="PF02518">
    <property type="entry name" value="HATPase_c"/>
    <property type="match status" value="1"/>
</dbReference>
<evidence type="ECO:0000256" key="2">
    <source>
        <dbReference type="ARBA" id="ARBA00004141"/>
    </source>
</evidence>
<dbReference type="SUPFAM" id="SSF47384">
    <property type="entry name" value="Homodimeric domain of signal transducing histidine kinase"/>
    <property type="match status" value="1"/>
</dbReference>
<dbReference type="OrthoDB" id="9812241at2"/>
<proteinExistence type="predicted"/>
<gene>
    <name evidence="13" type="ORF">SNTW_01670</name>
</gene>
<feature type="domain" description="HAMP" evidence="12">
    <location>
        <begin position="151"/>
        <end position="203"/>
    </location>
</feature>
<evidence type="ECO:0000256" key="9">
    <source>
        <dbReference type="ARBA" id="ARBA00023136"/>
    </source>
</evidence>
<evidence type="ECO:0000256" key="8">
    <source>
        <dbReference type="ARBA" id="ARBA00022989"/>
    </source>
</evidence>
<evidence type="ECO:0000256" key="7">
    <source>
        <dbReference type="ARBA" id="ARBA00022777"/>
    </source>
</evidence>
<keyword evidence="8 10" id="KW-1133">Transmembrane helix</keyword>
<keyword evidence="9 10" id="KW-0472">Membrane</keyword>
<dbReference type="PROSITE" id="PS50885">
    <property type="entry name" value="HAMP"/>
    <property type="match status" value="1"/>
</dbReference>
<dbReference type="GO" id="GO:0000155">
    <property type="term" value="F:phosphorelay sensor kinase activity"/>
    <property type="evidence" value="ECO:0007669"/>
    <property type="project" value="InterPro"/>
</dbReference>
<dbReference type="PANTHER" id="PTHR45528">
    <property type="entry name" value="SENSOR HISTIDINE KINASE CPXA"/>
    <property type="match status" value="1"/>
</dbReference>
<dbReference type="Gene3D" id="6.10.340.10">
    <property type="match status" value="1"/>
</dbReference>
<dbReference type="SUPFAM" id="SSF55874">
    <property type="entry name" value="ATPase domain of HSP90 chaperone/DNA topoisomerase II/histidine kinase"/>
    <property type="match status" value="1"/>
</dbReference>
<dbReference type="CDD" id="cd06225">
    <property type="entry name" value="HAMP"/>
    <property type="match status" value="1"/>
</dbReference>
<dbReference type="AlphaFoldDB" id="A0A6J4CXT2"/>
<comment type="catalytic activity">
    <reaction evidence="1">
        <text>ATP + protein L-histidine = ADP + protein N-phospho-L-histidine.</text>
        <dbReference type="EC" id="2.7.13.3"/>
    </reaction>
</comment>
<evidence type="ECO:0000256" key="5">
    <source>
        <dbReference type="ARBA" id="ARBA00022679"/>
    </source>
</evidence>
<dbReference type="InterPro" id="IPR047994">
    <property type="entry name" value="ArsS-like"/>
</dbReference>
<dbReference type="SMART" id="SM00387">
    <property type="entry name" value="HATPase_c"/>
    <property type="match status" value="1"/>
</dbReference>
<feature type="transmembrane region" description="Helical" evidence="10">
    <location>
        <begin position="132"/>
        <end position="155"/>
    </location>
</feature>
<dbReference type="EC" id="2.7.13.3" evidence="3"/>
<dbReference type="PANTHER" id="PTHR45528:SF12">
    <property type="entry name" value="SENSOR HISTIDINE KINASE ARSS"/>
    <property type="match status" value="1"/>
</dbReference>
<name>A0A6J4CXT2_9HELI</name>
<keyword evidence="5" id="KW-0808">Transferase</keyword>
<dbReference type="PROSITE" id="PS50109">
    <property type="entry name" value="HIS_KIN"/>
    <property type="match status" value="1"/>
</dbReference>